<dbReference type="KEGG" id="rah:Rahaq_3745"/>
<dbReference type="PANTHER" id="PTHR30118:SF6">
    <property type="entry name" value="HTH-TYPE TRANSCRIPTIONAL REGULATOR LEUO"/>
    <property type="match status" value="1"/>
</dbReference>
<keyword evidence="2" id="KW-0805">Transcription regulation</keyword>
<reference evidence="6 7" key="2">
    <citation type="journal article" date="2012" name="J. Bacteriol.">
        <title>Complete Genome Sequence of Rahnella sp. Strain Y9602, a Gammaproteobacterium Isolate from Metal- and Radionuclide-Contaminated Soil.</title>
        <authorList>
            <person name="Martinez R.J."/>
            <person name="Bruce D."/>
            <person name="Detter C."/>
            <person name="Goodwin L.A."/>
            <person name="Han J."/>
            <person name="Han C.S."/>
            <person name="Held B."/>
            <person name="Land M.L."/>
            <person name="Mikhailova N."/>
            <person name="Nolan M."/>
            <person name="Pennacchio L."/>
            <person name="Pitluck S."/>
            <person name="Tapia R."/>
            <person name="Woyke T."/>
            <person name="Sobecky P.A."/>
        </authorList>
    </citation>
    <scope>NUCLEOTIDE SEQUENCE [LARGE SCALE GENOMIC DNA]</scope>
    <source>
        <strain evidence="6 7">Y9602</strain>
    </source>
</reference>
<proteinExistence type="inferred from homology"/>
<evidence type="ECO:0000256" key="2">
    <source>
        <dbReference type="ARBA" id="ARBA00023015"/>
    </source>
</evidence>
<dbReference type="NCBIfam" id="NF007063">
    <property type="entry name" value="PRK09508.1"/>
    <property type="match status" value="1"/>
</dbReference>
<name>A0A0H3FDI4_RAHSY</name>
<dbReference type="EMBL" id="CP002505">
    <property type="protein sequence ID" value="ADW75334.1"/>
    <property type="molecule type" value="Genomic_DNA"/>
</dbReference>
<dbReference type="RefSeq" id="WP_013577023.1">
    <property type="nucleotide sequence ID" value="NC_015061.1"/>
</dbReference>
<protein>
    <submittedName>
        <fullName evidence="6">Transcriptional regulator, LysR family</fullName>
    </submittedName>
</protein>
<dbReference type="InterPro" id="IPR000847">
    <property type="entry name" value="LysR_HTH_N"/>
</dbReference>
<dbReference type="InterPro" id="IPR005119">
    <property type="entry name" value="LysR_subst-bd"/>
</dbReference>
<evidence type="ECO:0000313" key="7">
    <source>
        <dbReference type="Proteomes" id="UP000007257"/>
    </source>
</evidence>
<dbReference type="Gene3D" id="3.40.190.10">
    <property type="entry name" value="Periplasmic binding protein-like II"/>
    <property type="match status" value="2"/>
</dbReference>
<evidence type="ECO:0000259" key="5">
    <source>
        <dbReference type="PROSITE" id="PS50931"/>
    </source>
</evidence>
<dbReference type="InterPro" id="IPR036390">
    <property type="entry name" value="WH_DNA-bd_sf"/>
</dbReference>
<evidence type="ECO:0000256" key="3">
    <source>
        <dbReference type="ARBA" id="ARBA00023125"/>
    </source>
</evidence>
<dbReference type="PROSITE" id="PS50931">
    <property type="entry name" value="HTH_LYSR"/>
    <property type="match status" value="1"/>
</dbReference>
<dbReference type="InterPro" id="IPR036388">
    <property type="entry name" value="WH-like_DNA-bd_sf"/>
</dbReference>
<dbReference type="eggNOG" id="COG0583">
    <property type="taxonomic scope" value="Bacteria"/>
</dbReference>
<dbReference type="OrthoDB" id="8720143at2"/>
<keyword evidence="3" id="KW-0238">DNA-binding</keyword>
<keyword evidence="4" id="KW-0804">Transcription</keyword>
<dbReference type="Pfam" id="PF00126">
    <property type="entry name" value="HTH_1"/>
    <property type="match status" value="1"/>
</dbReference>
<dbReference type="AlphaFoldDB" id="A0A0H3FDI4"/>
<dbReference type="PRINTS" id="PR00039">
    <property type="entry name" value="HTHLYSR"/>
</dbReference>
<dbReference type="GO" id="GO:0003700">
    <property type="term" value="F:DNA-binding transcription factor activity"/>
    <property type="evidence" value="ECO:0007669"/>
    <property type="project" value="InterPro"/>
</dbReference>
<reference evidence="7" key="1">
    <citation type="submission" date="2011-01" db="EMBL/GenBank/DDBJ databases">
        <title>Complete sequence of chromosome of Rahnella sp. Y9602.</title>
        <authorList>
            <consortium name="US DOE Joint Genome Institute"/>
            <person name="Lucas S."/>
            <person name="Copeland A."/>
            <person name="Lapidus A."/>
            <person name="Cheng J.-F."/>
            <person name="Goodwin L."/>
            <person name="Pitluck S."/>
            <person name="Lu M."/>
            <person name="Detter J.C."/>
            <person name="Han C."/>
            <person name="Tapia R."/>
            <person name="Land M."/>
            <person name="Hauser L."/>
            <person name="Kyrpides N."/>
            <person name="Ivanova N."/>
            <person name="Ovchinnikova G."/>
            <person name="Pagani I."/>
            <person name="Sobecky P.A."/>
            <person name="Martinez R.J."/>
            <person name="Woyke T."/>
        </authorList>
    </citation>
    <scope>NUCLEOTIDE SEQUENCE [LARGE SCALE GENOMIC DNA]</scope>
    <source>
        <strain evidence="7">Y9602</strain>
    </source>
</reference>
<accession>A0A0H3FDI4</accession>
<dbReference type="InterPro" id="IPR050389">
    <property type="entry name" value="LysR-type_TF"/>
</dbReference>
<dbReference type="Pfam" id="PF03466">
    <property type="entry name" value="LysR_substrate"/>
    <property type="match status" value="1"/>
</dbReference>
<sequence>MSDADTEIQPKTAEAETHLRNVDLNLLTVFDAVMQLQNITRAANMLGMSQPAVSNAVARLKVMFNDDLFVRFGRGIQPTMRARQLFGPIRQALQLVMNELPGAGFDPYLSTRQFNVAICSPLDKRFTSLVLKAAEELSPGVSVKLQTIVNDDIEHQLRYQNIEFVISYRKFERADFCNHALFNDELVLVAAQNHPRISPHMSDEKYLKEKHAVMMMDRFYSFSSPYYDDSELVSLISYQGTDLFSVMEIVSKTEMVALVPRWLAQANAGILNLSVIPLPWMKNTLTCYLSWHESSSKDKGNMWMKTLLSQCVVSL</sequence>
<dbReference type="SUPFAM" id="SSF53850">
    <property type="entry name" value="Periplasmic binding protein-like II"/>
    <property type="match status" value="1"/>
</dbReference>
<dbReference type="Proteomes" id="UP000007257">
    <property type="component" value="Chromosome"/>
</dbReference>
<dbReference type="SUPFAM" id="SSF46785">
    <property type="entry name" value="Winged helix' DNA-binding domain"/>
    <property type="match status" value="1"/>
</dbReference>
<dbReference type="Gene3D" id="1.10.10.10">
    <property type="entry name" value="Winged helix-like DNA-binding domain superfamily/Winged helix DNA-binding domain"/>
    <property type="match status" value="1"/>
</dbReference>
<gene>
    <name evidence="6" type="ordered locus">Rahaq_3745</name>
</gene>
<evidence type="ECO:0000313" key="6">
    <source>
        <dbReference type="EMBL" id="ADW75334.1"/>
    </source>
</evidence>
<dbReference type="HOGENOM" id="CLU_039613_39_0_6"/>
<organism evidence="6 7">
    <name type="scientific">Rahnella sp. (strain Y9602)</name>
    <dbReference type="NCBI Taxonomy" id="2703885"/>
    <lineage>
        <taxon>Bacteria</taxon>
        <taxon>Pseudomonadati</taxon>
        <taxon>Pseudomonadota</taxon>
        <taxon>Gammaproteobacteria</taxon>
        <taxon>Enterobacterales</taxon>
        <taxon>Yersiniaceae</taxon>
        <taxon>Rahnella</taxon>
    </lineage>
</organism>
<feature type="domain" description="HTH lysR-type" evidence="5">
    <location>
        <begin position="22"/>
        <end position="79"/>
    </location>
</feature>
<evidence type="ECO:0000256" key="1">
    <source>
        <dbReference type="ARBA" id="ARBA00009437"/>
    </source>
</evidence>
<evidence type="ECO:0000256" key="4">
    <source>
        <dbReference type="ARBA" id="ARBA00023163"/>
    </source>
</evidence>
<dbReference type="GO" id="GO:0003677">
    <property type="term" value="F:DNA binding"/>
    <property type="evidence" value="ECO:0007669"/>
    <property type="project" value="UniProtKB-KW"/>
</dbReference>
<dbReference type="PANTHER" id="PTHR30118">
    <property type="entry name" value="HTH-TYPE TRANSCRIPTIONAL REGULATOR LEUO-RELATED"/>
    <property type="match status" value="1"/>
</dbReference>
<dbReference type="CDD" id="cd08466">
    <property type="entry name" value="PBP2_LeuO"/>
    <property type="match status" value="1"/>
</dbReference>
<comment type="similarity">
    <text evidence="1">Belongs to the LysR transcriptional regulatory family.</text>
</comment>